<dbReference type="PROSITE" id="PS50885">
    <property type="entry name" value="HAMP"/>
    <property type="match status" value="1"/>
</dbReference>
<dbReference type="PANTHER" id="PTHR45138:SF9">
    <property type="entry name" value="DIGUANYLATE CYCLASE DGCM-RELATED"/>
    <property type="match status" value="1"/>
</dbReference>
<protein>
    <recommendedName>
        <fullName evidence="2">diguanylate cyclase</fullName>
        <ecNumber evidence="2">2.7.7.65</ecNumber>
    </recommendedName>
</protein>
<dbReference type="KEGG" id="vzi:G5S32_18340"/>
<dbReference type="AlphaFoldDB" id="A0A6G7CPC5"/>
<dbReference type="InterPro" id="IPR000160">
    <property type="entry name" value="GGDEF_dom"/>
</dbReference>
<evidence type="ECO:0000256" key="2">
    <source>
        <dbReference type="ARBA" id="ARBA00012528"/>
    </source>
</evidence>
<feature type="domain" description="HAMP" evidence="5">
    <location>
        <begin position="332"/>
        <end position="385"/>
    </location>
</feature>
<dbReference type="SUPFAM" id="SSF55073">
    <property type="entry name" value="Nucleotide cyclase"/>
    <property type="match status" value="1"/>
</dbReference>
<evidence type="ECO:0000259" key="5">
    <source>
        <dbReference type="PROSITE" id="PS50885"/>
    </source>
</evidence>
<comment type="cofactor">
    <cofactor evidence="1">
        <name>Mg(2+)</name>
        <dbReference type="ChEBI" id="CHEBI:18420"/>
    </cofactor>
</comment>
<dbReference type="Proteomes" id="UP000503003">
    <property type="component" value="Chromosome 2"/>
</dbReference>
<dbReference type="InterPro" id="IPR029787">
    <property type="entry name" value="Nucleotide_cyclase"/>
</dbReference>
<keyword evidence="4" id="KW-0812">Transmembrane</keyword>
<keyword evidence="4" id="KW-0472">Membrane</keyword>
<dbReference type="Gene3D" id="3.30.70.270">
    <property type="match status" value="1"/>
</dbReference>
<proteinExistence type="predicted"/>
<feature type="domain" description="GGDEF" evidence="6">
    <location>
        <begin position="432"/>
        <end position="561"/>
    </location>
</feature>
<dbReference type="GO" id="GO:0052621">
    <property type="term" value="F:diguanylate cyclase activity"/>
    <property type="evidence" value="ECO:0007669"/>
    <property type="project" value="UniProtKB-EC"/>
</dbReference>
<dbReference type="NCBIfam" id="TIGR00254">
    <property type="entry name" value="GGDEF"/>
    <property type="match status" value="1"/>
</dbReference>
<dbReference type="PANTHER" id="PTHR45138">
    <property type="entry name" value="REGULATORY COMPONENTS OF SENSORY TRANSDUCTION SYSTEM"/>
    <property type="match status" value="1"/>
</dbReference>
<feature type="transmembrane region" description="Helical" evidence="4">
    <location>
        <begin position="311"/>
        <end position="330"/>
    </location>
</feature>
<keyword evidence="8" id="KW-1185">Reference proteome</keyword>
<dbReference type="SMART" id="SM00267">
    <property type="entry name" value="GGDEF"/>
    <property type="match status" value="1"/>
</dbReference>
<evidence type="ECO:0000313" key="7">
    <source>
        <dbReference type="EMBL" id="QIH43940.1"/>
    </source>
</evidence>
<accession>A0A6G7CPC5</accession>
<name>A0A6G7CPC5_9VIBR</name>
<dbReference type="CDD" id="cd01949">
    <property type="entry name" value="GGDEF"/>
    <property type="match status" value="1"/>
</dbReference>
<dbReference type="FunFam" id="3.30.70.270:FF:000001">
    <property type="entry name" value="Diguanylate cyclase domain protein"/>
    <property type="match status" value="1"/>
</dbReference>
<dbReference type="Gene3D" id="6.10.340.10">
    <property type="match status" value="1"/>
</dbReference>
<dbReference type="Pfam" id="PF00990">
    <property type="entry name" value="GGDEF"/>
    <property type="match status" value="1"/>
</dbReference>
<evidence type="ECO:0000256" key="4">
    <source>
        <dbReference type="SAM" id="Phobius"/>
    </source>
</evidence>
<dbReference type="InterPro" id="IPR003660">
    <property type="entry name" value="HAMP_dom"/>
</dbReference>
<comment type="catalytic activity">
    <reaction evidence="3">
        <text>2 GTP = 3',3'-c-di-GMP + 2 diphosphate</text>
        <dbReference type="Rhea" id="RHEA:24898"/>
        <dbReference type="ChEBI" id="CHEBI:33019"/>
        <dbReference type="ChEBI" id="CHEBI:37565"/>
        <dbReference type="ChEBI" id="CHEBI:58805"/>
        <dbReference type="EC" id="2.7.7.65"/>
    </reaction>
</comment>
<dbReference type="GO" id="GO:0016020">
    <property type="term" value="C:membrane"/>
    <property type="evidence" value="ECO:0007669"/>
    <property type="project" value="InterPro"/>
</dbReference>
<reference evidence="7 8" key="1">
    <citation type="submission" date="2020-02" db="EMBL/GenBank/DDBJ databases">
        <title>A complete genome of a marine bacterium Vibrio sp. ZWAL4003 isolated from the mangrove sediment with the ability to degrade polysaccharides.</title>
        <authorList>
            <person name="Wu J."/>
            <person name="Qu W."/>
            <person name="Zeng R."/>
        </authorList>
    </citation>
    <scope>NUCLEOTIDE SEQUENCE [LARGE SCALE GENOMIC DNA]</scope>
    <source>
        <strain evidence="7 8">ZWAL4003</strain>
    </source>
</reference>
<dbReference type="InterPro" id="IPR043128">
    <property type="entry name" value="Rev_trsase/Diguanyl_cyclase"/>
</dbReference>
<sequence>MKLKPQFMIVTALVFIVTAGAVSWSVRTLAEGIIEQWAPRFITKQALYDKSRTLQPILRELALSRQLATSNVIKQWAHHPHNEVLKDVALDELESYRQNFQNKSYFVALLSNGHYYHNNAQDEFKGKEFRYVLDPSKQEDSWFYSIIDQNRNIHINVNPDVELGLTKLWIDVLIKDGDKTLGMVGTGLDLTTFLKTVVEEDEPGIHSLFVDHSGAIQLHRDKAMIDFGSVTKAEGSHKSIDLIFEKRSELEAIYQLMRELEAGEKQVATTFVDIRGSRQLVGLVYLPEIDWYEITLIDLNLFLPVSHFTKIVVVFIVTLLIALMMMNLVLNRLVLNPISELDKALVLFEKGKNPSSEITTRRRGELGRVINHFIQMAETVLQSKRELERKVLERTAELERLTQIDPLTELYNRRGMTERIESSINLADRKGIQLGLLWIDIDWFKEINDTYGHAAGDESLRAMAKIIKETIRSYDMAARWGGDEFLVLLVNVDERDLVQMAHRLCAQISKHKFSECFSITVSVGGAMYVRGQYIDTLLQNADTALYKAKENGRNGYFISIK</sequence>
<evidence type="ECO:0000259" key="6">
    <source>
        <dbReference type="PROSITE" id="PS50887"/>
    </source>
</evidence>
<organism evidence="7 8">
    <name type="scientific">Vibrio ziniensis</name>
    <dbReference type="NCBI Taxonomy" id="2711221"/>
    <lineage>
        <taxon>Bacteria</taxon>
        <taxon>Pseudomonadati</taxon>
        <taxon>Pseudomonadota</taxon>
        <taxon>Gammaproteobacteria</taxon>
        <taxon>Vibrionales</taxon>
        <taxon>Vibrionaceae</taxon>
        <taxon>Vibrio</taxon>
    </lineage>
</organism>
<keyword evidence="4" id="KW-1133">Transmembrane helix</keyword>
<dbReference type="PROSITE" id="PS50887">
    <property type="entry name" value="GGDEF"/>
    <property type="match status" value="1"/>
</dbReference>
<dbReference type="InterPro" id="IPR050469">
    <property type="entry name" value="Diguanylate_Cyclase"/>
</dbReference>
<evidence type="ECO:0000256" key="3">
    <source>
        <dbReference type="ARBA" id="ARBA00034247"/>
    </source>
</evidence>
<dbReference type="RefSeq" id="WP_165313606.1">
    <property type="nucleotide sequence ID" value="NZ_CP049332.1"/>
</dbReference>
<evidence type="ECO:0000256" key="1">
    <source>
        <dbReference type="ARBA" id="ARBA00001946"/>
    </source>
</evidence>
<evidence type="ECO:0000313" key="8">
    <source>
        <dbReference type="Proteomes" id="UP000503003"/>
    </source>
</evidence>
<dbReference type="EC" id="2.7.7.65" evidence="2"/>
<dbReference type="EMBL" id="CP049332">
    <property type="protein sequence ID" value="QIH43940.1"/>
    <property type="molecule type" value="Genomic_DNA"/>
</dbReference>
<dbReference type="GO" id="GO:0007165">
    <property type="term" value="P:signal transduction"/>
    <property type="evidence" value="ECO:0007669"/>
    <property type="project" value="InterPro"/>
</dbReference>
<gene>
    <name evidence="7" type="ORF">G5S32_18340</name>
</gene>